<feature type="region of interest" description="Disordered" evidence="5">
    <location>
        <begin position="908"/>
        <end position="946"/>
    </location>
</feature>
<feature type="compositionally biased region" description="Low complexity" evidence="5">
    <location>
        <begin position="722"/>
        <end position="741"/>
    </location>
</feature>
<feature type="compositionally biased region" description="Acidic residues" evidence="5">
    <location>
        <begin position="106"/>
        <end position="115"/>
    </location>
</feature>
<accession>A0A066WHQ7</accession>
<feature type="compositionally biased region" description="Polar residues" evidence="5">
    <location>
        <begin position="875"/>
        <end position="890"/>
    </location>
</feature>
<protein>
    <recommendedName>
        <fullName evidence="6">PHD-type domain-containing protein</fullName>
    </recommendedName>
</protein>
<dbReference type="InterPro" id="IPR019786">
    <property type="entry name" value="Zinc_finger_PHD-type_CS"/>
</dbReference>
<evidence type="ECO:0000256" key="5">
    <source>
        <dbReference type="SAM" id="MobiDB-lite"/>
    </source>
</evidence>
<comment type="caution">
    <text evidence="7">The sequence shown here is derived from an EMBL/GenBank/DDBJ whole genome shotgun (WGS) entry which is preliminary data.</text>
</comment>
<keyword evidence="8" id="KW-1185">Reference proteome</keyword>
<dbReference type="GO" id="GO:0070210">
    <property type="term" value="C:Rpd3L-Expanded complex"/>
    <property type="evidence" value="ECO:0007669"/>
    <property type="project" value="TreeGrafter"/>
</dbReference>
<dbReference type="PANTHER" id="PTHR47793:SF1">
    <property type="entry name" value="HISTONE DEACETYLASE COMPLEX SUBUNIT CTI6"/>
    <property type="match status" value="1"/>
</dbReference>
<feature type="compositionally biased region" description="Low complexity" evidence="5">
    <location>
        <begin position="239"/>
        <end position="255"/>
    </location>
</feature>
<evidence type="ECO:0000313" key="8">
    <source>
        <dbReference type="Proteomes" id="UP000027361"/>
    </source>
</evidence>
<dbReference type="AlphaFoldDB" id="A0A066WHQ7"/>
<evidence type="ECO:0000256" key="2">
    <source>
        <dbReference type="ARBA" id="ARBA00022771"/>
    </source>
</evidence>
<feature type="compositionally biased region" description="Basic and acidic residues" evidence="5">
    <location>
        <begin position="63"/>
        <end position="105"/>
    </location>
</feature>
<dbReference type="GO" id="GO:0061188">
    <property type="term" value="P:negative regulation of rDNA heterochromatin formation"/>
    <property type="evidence" value="ECO:0007669"/>
    <property type="project" value="TreeGrafter"/>
</dbReference>
<feature type="compositionally biased region" description="Acidic residues" evidence="5">
    <location>
        <begin position="160"/>
        <end position="194"/>
    </location>
</feature>
<dbReference type="SMART" id="SM00249">
    <property type="entry name" value="PHD"/>
    <property type="match status" value="1"/>
</dbReference>
<evidence type="ECO:0000256" key="4">
    <source>
        <dbReference type="PROSITE-ProRule" id="PRU00146"/>
    </source>
</evidence>
<dbReference type="RefSeq" id="XP_013244913.1">
    <property type="nucleotide sequence ID" value="XM_013389459.1"/>
</dbReference>
<dbReference type="InParanoid" id="A0A066WHQ7"/>
<feature type="compositionally biased region" description="Basic and acidic residues" evidence="5">
    <location>
        <begin position="290"/>
        <end position="299"/>
    </location>
</feature>
<dbReference type="GO" id="GO:0033698">
    <property type="term" value="C:Rpd3L complex"/>
    <property type="evidence" value="ECO:0007669"/>
    <property type="project" value="TreeGrafter"/>
</dbReference>
<name>A0A066WHQ7_TILAU</name>
<feature type="compositionally biased region" description="Low complexity" evidence="5">
    <location>
        <begin position="590"/>
        <end position="603"/>
    </location>
</feature>
<reference evidence="7 8" key="1">
    <citation type="submission" date="2014-05" db="EMBL/GenBank/DDBJ databases">
        <title>Draft genome sequence of a rare smut relative, Tilletiaria anomala UBC 951.</title>
        <authorList>
            <consortium name="DOE Joint Genome Institute"/>
            <person name="Toome M."/>
            <person name="Kuo A."/>
            <person name="Henrissat B."/>
            <person name="Lipzen A."/>
            <person name="Tritt A."/>
            <person name="Yoshinaga Y."/>
            <person name="Zane M."/>
            <person name="Barry K."/>
            <person name="Grigoriev I.V."/>
            <person name="Spatafora J.W."/>
            <person name="Aimea M.C."/>
        </authorList>
    </citation>
    <scope>NUCLEOTIDE SEQUENCE [LARGE SCALE GENOMIC DNA]</scope>
    <source>
        <strain evidence="7 8">UBC 951</strain>
    </source>
</reference>
<dbReference type="PROSITE" id="PS50016">
    <property type="entry name" value="ZF_PHD_2"/>
    <property type="match status" value="1"/>
</dbReference>
<feature type="compositionally biased region" description="Low complexity" evidence="5">
    <location>
        <begin position="862"/>
        <end position="874"/>
    </location>
</feature>
<dbReference type="GO" id="GO:0008270">
    <property type="term" value="F:zinc ion binding"/>
    <property type="evidence" value="ECO:0007669"/>
    <property type="project" value="UniProtKB-KW"/>
</dbReference>
<sequence length="1043" mass="108526">MSSISSPAAAALKVEDTPATAWGGVDTVESGADSVSAQIAERNTQREQAQDDAPAKVAGAVAKNDKEHKREAGKQHQQLHEQNGKVTDDGESAEREEQEERSREADQEENGEDEPGTPAKRSGSSKRTRGGKRGRSSGSKKRIGGGASTDASAEPVQADADQEPSAEEVEGEREGGDAEDGEVEVEAEADEEDGNAQSARSRGRQRKRSSSSTFKELSQLGLGSIGDGEVISGPRRRNAATGSSTSGSGSASGGKTQEGGKRGGSSDGQEGEDDGTEESQGGTSAKHRPHDAVKEEGRPAAEPSAMDLDGNDPNDAAAAAAEDEGLTRCICGSEEETLGLMIQCDVCQAWQHCICMGLQTEEDCPDVYYCEQCRPELHIPLLRALAFLPDQQATASARKKGSASQPTQRELERARGAVAQMAADNATRLKNLSGGEWEKREVAHNFAAARKSGKAPRSVLDALPEGGLEALYAAGNARDQLQHQQQQEQQHHQDQHSGADPLTPGGGGDHLRRSSSRMQEDDLSGGKGSASHYGAGPVSGGGSGGGGGVLGSAPPKRRSTMNSRDSAYGWEPIPPGLLNEDELWDGHIGQEMQEQQQQQAQRRGGAKDRKRKRLGAEDDEEERSPPPEEVESGADGSKRRRTGADDGDVRMSGGRGRGKGKSERSRQPNQYSNARSGKGGDRAGALGGGNALGLNSAAGGGGGSSTSSPSPTKRGGRGGGAAAAVAASSAAGTPSPQTPASLWGLPEHLSHLAPFLPSGDPRELHVQLPSTKGVTSKNQVNDTYRHQQSAGAACGASPLPFQLLELTESCTKIRFPGRRMTMGEMRKRIRTIGEYVTSAQLEAVERDRRRKRLGLPPPPPASESGAASAAGSSSNAFSTGTTTPAQQGLQQKDRDGATTGELRVAQDTEMNNASNEEAGKADDGAHANGEAAAATNEAEAAKGKEGAKVMEITQQVVATAAMIAGPTGTTGSAEQATRTPTASVTPSMAPMSMPASMQMLDDLMREIISFQQRFGSLPGSLVSALHAQALAAARGMTPGTAEA</sequence>
<dbReference type="GO" id="GO:0061186">
    <property type="term" value="P:negative regulation of silent mating-type cassette heterochromatin formation"/>
    <property type="evidence" value="ECO:0007669"/>
    <property type="project" value="TreeGrafter"/>
</dbReference>
<feature type="compositionally biased region" description="Low complexity" evidence="5">
    <location>
        <begin position="307"/>
        <end position="319"/>
    </location>
</feature>
<feature type="region of interest" description="Disordered" evidence="5">
    <location>
        <begin position="1"/>
        <end position="319"/>
    </location>
</feature>
<dbReference type="Gene3D" id="3.30.40.10">
    <property type="entry name" value="Zinc/RING finger domain, C3HC4 (zinc finger)"/>
    <property type="match status" value="1"/>
</dbReference>
<keyword evidence="2 4" id="KW-0863">Zinc-finger</keyword>
<dbReference type="OrthoDB" id="79252at2759"/>
<dbReference type="PROSITE" id="PS01359">
    <property type="entry name" value="ZF_PHD_1"/>
    <property type="match status" value="1"/>
</dbReference>
<dbReference type="InterPro" id="IPR001965">
    <property type="entry name" value="Znf_PHD"/>
</dbReference>
<organism evidence="7 8">
    <name type="scientific">Tilletiaria anomala (strain ATCC 24038 / CBS 436.72 / UBC 951)</name>
    <dbReference type="NCBI Taxonomy" id="1037660"/>
    <lineage>
        <taxon>Eukaryota</taxon>
        <taxon>Fungi</taxon>
        <taxon>Dikarya</taxon>
        <taxon>Basidiomycota</taxon>
        <taxon>Ustilaginomycotina</taxon>
        <taxon>Exobasidiomycetes</taxon>
        <taxon>Georgefischeriales</taxon>
        <taxon>Tilletiariaceae</taxon>
        <taxon>Tilletiaria</taxon>
    </lineage>
</organism>
<dbReference type="EMBL" id="JMSN01000014">
    <property type="protein sequence ID" value="KDN52058.1"/>
    <property type="molecule type" value="Genomic_DNA"/>
</dbReference>
<dbReference type="GeneID" id="25267142"/>
<dbReference type="OMA" id="QVEEDCP"/>
<dbReference type="Proteomes" id="UP000027361">
    <property type="component" value="Unassembled WGS sequence"/>
</dbReference>
<feature type="compositionally biased region" description="Basic residues" evidence="5">
    <location>
        <begin position="123"/>
        <end position="143"/>
    </location>
</feature>
<feature type="compositionally biased region" description="Gly residues" evidence="5">
    <location>
        <begin position="537"/>
        <end position="550"/>
    </location>
</feature>
<dbReference type="InterPro" id="IPR013083">
    <property type="entry name" value="Znf_RING/FYVE/PHD"/>
</dbReference>
<evidence type="ECO:0000259" key="6">
    <source>
        <dbReference type="PROSITE" id="PS50016"/>
    </source>
</evidence>
<evidence type="ECO:0000256" key="1">
    <source>
        <dbReference type="ARBA" id="ARBA00022723"/>
    </source>
</evidence>
<dbReference type="HOGENOM" id="CLU_292255_0_0_1"/>
<feature type="compositionally biased region" description="Acidic residues" evidence="5">
    <location>
        <begin position="617"/>
        <end position="632"/>
    </location>
</feature>
<feature type="compositionally biased region" description="Polar residues" evidence="5">
    <location>
        <begin position="968"/>
        <end position="985"/>
    </location>
</feature>
<feature type="region of interest" description="Disordered" evidence="5">
    <location>
        <begin position="846"/>
        <end position="896"/>
    </location>
</feature>
<keyword evidence="3" id="KW-0862">Zinc</keyword>
<feature type="region of interest" description="Disordered" evidence="5">
    <location>
        <begin position="968"/>
        <end position="990"/>
    </location>
</feature>
<evidence type="ECO:0000313" key="7">
    <source>
        <dbReference type="EMBL" id="KDN52058.1"/>
    </source>
</evidence>
<dbReference type="PANTHER" id="PTHR47793">
    <property type="entry name" value="HISTONE DEACETYLASE COMPLEX SUBUNIT CTI6"/>
    <property type="match status" value="1"/>
</dbReference>
<proteinExistence type="predicted"/>
<dbReference type="STRING" id="1037660.A0A066WHQ7"/>
<feature type="compositionally biased region" description="Low complexity" evidence="5">
    <location>
        <begin position="926"/>
        <end position="938"/>
    </location>
</feature>
<feature type="domain" description="PHD-type" evidence="6">
    <location>
        <begin position="326"/>
        <end position="376"/>
    </location>
</feature>
<dbReference type="Pfam" id="PF20826">
    <property type="entry name" value="PHD_5"/>
    <property type="match status" value="1"/>
</dbReference>
<dbReference type="InterPro" id="IPR053051">
    <property type="entry name" value="HDAC_complex_subunit"/>
</dbReference>
<dbReference type="InterPro" id="IPR011011">
    <property type="entry name" value="Znf_FYVE_PHD"/>
</dbReference>
<evidence type="ECO:0000256" key="3">
    <source>
        <dbReference type="ARBA" id="ARBA00022833"/>
    </source>
</evidence>
<dbReference type="InterPro" id="IPR019787">
    <property type="entry name" value="Znf_PHD-finger"/>
</dbReference>
<gene>
    <name evidence="7" type="ORF">K437DRAFT_293286</name>
</gene>
<dbReference type="SUPFAM" id="SSF57903">
    <property type="entry name" value="FYVE/PHD zinc finger"/>
    <property type="match status" value="1"/>
</dbReference>
<keyword evidence="1" id="KW-0479">Metal-binding</keyword>
<feature type="region of interest" description="Disordered" evidence="5">
    <location>
        <begin position="478"/>
        <end position="744"/>
    </location>
</feature>